<dbReference type="Proteomes" id="UP000325375">
    <property type="component" value="Unassembled WGS sequence"/>
</dbReference>
<reference evidence="2 3" key="1">
    <citation type="submission" date="2019-09" db="EMBL/GenBank/DDBJ databases">
        <authorList>
            <person name="Chandra G."/>
            <person name="Truman W A."/>
        </authorList>
    </citation>
    <scope>NUCLEOTIDE SEQUENCE [LARGE SCALE GENOMIC DNA]</scope>
    <source>
        <strain evidence="2">PS718</strain>
    </source>
</reference>
<evidence type="ECO:0000313" key="2">
    <source>
        <dbReference type="EMBL" id="VVN83215.1"/>
    </source>
</evidence>
<feature type="region of interest" description="Disordered" evidence="1">
    <location>
        <begin position="477"/>
        <end position="513"/>
    </location>
</feature>
<name>A0A5E7AX15_PSEFL</name>
<dbReference type="RefSeq" id="WP_150602111.1">
    <property type="nucleotide sequence ID" value="NZ_CABVHX010000004.1"/>
</dbReference>
<evidence type="ECO:0000313" key="3">
    <source>
        <dbReference type="Proteomes" id="UP000325375"/>
    </source>
</evidence>
<feature type="compositionally biased region" description="Polar residues" evidence="1">
    <location>
        <begin position="51"/>
        <end position="62"/>
    </location>
</feature>
<evidence type="ECO:0000256" key="1">
    <source>
        <dbReference type="SAM" id="MobiDB-lite"/>
    </source>
</evidence>
<dbReference type="EMBL" id="CABVHX010000004">
    <property type="protein sequence ID" value="VVN83215.1"/>
    <property type="molecule type" value="Genomic_DNA"/>
</dbReference>
<sequence length="657" mass="74226">MRNKPKNPRLSPEPATPGPSTSRPHSPDDGRSDLDFTLPGRVRADAAEISSGVTSDNSTPGTSHGKASVSVTPMDASATTHPVVGQSPLRPYVQMPSSKLSLHDADGLRSYKGRFFADVASDDAQTGIETVMVVFHDAMKAYRAKLPTERAPSGPPLYRIADTNTWSSQKPIAYYENSMDRVYTTSNTVDAQGYYAVHEQLTRKHSAPFDHIEYQVTNRDIGFALKDAHSKLVRVDPLEARGDPSVPLKLAHWTDGDIWSAYRLRESEALVFRSEAEAQGRPPTWATRFEDPDTHQYLTHSLRWSHPQKSPDEHADILRSYNLTIAQQSRLRKDMEHGVFPEWADQHKRLTQSNDDQRLSQIAAELDPYILRLRNEGQYLENKLPDAELRYESEFLESYLMHAGYKRNMRGLLYRTDIPGMFRADLRTPFELARDKRLFRLKGNGPESTTKLPFSTTFGLDDASNYTDFEYYSQPRRYNSQANRYPGHASSDSDSSDGGRYGTGNESDNSFEMDYSRDYPLRRRNQDLSFLYVIDTRGIEVVPQAENAHLSNLTFWADPMEGQISMPSRGISAERIWLVHSDKSRAARVEDIFRAAGENAEAIEQATWDGTVSRHPSPYDDLIEKVASSGGVILDLPKGTKTFANDIIWPVPEHYRP</sequence>
<feature type="region of interest" description="Disordered" evidence="1">
    <location>
        <begin position="1"/>
        <end position="70"/>
    </location>
</feature>
<proteinExistence type="predicted"/>
<feature type="compositionally biased region" description="Basic and acidic residues" evidence="1">
    <location>
        <begin position="25"/>
        <end position="34"/>
    </location>
</feature>
<organism evidence="2 3">
    <name type="scientific">Pseudomonas fluorescens</name>
    <dbReference type="NCBI Taxonomy" id="294"/>
    <lineage>
        <taxon>Bacteria</taxon>
        <taxon>Pseudomonadati</taxon>
        <taxon>Pseudomonadota</taxon>
        <taxon>Gammaproteobacteria</taxon>
        <taxon>Pseudomonadales</taxon>
        <taxon>Pseudomonadaceae</taxon>
        <taxon>Pseudomonas</taxon>
    </lineage>
</organism>
<accession>A0A5E7AX15</accession>
<gene>
    <name evidence="2" type="ORF">PS718_01278</name>
</gene>
<protein>
    <submittedName>
        <fullName evidence="2">Uncharacterized protein</fullName>
    </submittedName>
</protein>
<dbReference type="AlphaFoldDB" id="A0A5E7AX15"/>